<feature type="domain" description="4Fe-4S ferredoxin-type" evidence="8">
    <location>
        <begin position="100"/>
        <end position="128"/>
    </location>
</feature>
<keyword evidence="5" id="KW-0249">Electron transport</keyword>
<dbReference type="GO" id="GO:0051539">
    <property type="term" value="F:4 iron, 4 sulfur cluster binding"/>
    <property type="evidence" value="ECO:0007669"/>
    <property type="project" value="UniProtKB-KW"/>
</dbReference>
<protein>
    <submittedName>
        <fullName evidence="9">Ion-translocating oxidoreductase complex subunit B</fullName>
    </submittedName>
</protein>
<evidence type="ECO:0000313" key="9">
    <source>
        <dbReference type="EMBL" id="QNO55690.1"/>
    </source>
</evidence>
<dbReference type="PROSITE" id="PS51379">
    <property type="entry name" value="4FE4S_FER_2"/>
    <property type="match status" value="2"/>
</dbReference>
<sequence>MKLLLRFPRPGHKTPRTAEVILETGAKINIDKANVDAVSGELIVDVPSDKVDSVAEHFREKGVEVRKLMKLIAWDEQKCIHCGACISICPTGVFKFDPSWQIELEEDKCIRCEVCVNVCPFRALACVD</sequence>
<evidence type="ECO:0000256" key="3">
    <source>
        <dbReference type="ARBA" id="ARBA00022723"/>
    </source>
</evidence>
<evidence type="ECO:0000259" key="8">
    <source>
        <dbReference type="PROSITE" id="PS51379"/>
    </source>
</evidence>
<feature type="domain" description="4Fe-4S ferredoxin-type" evidence="8">
    <location>
        <begin position="70"/>
        <end position="99"/>
    </location>
</feature>
<evidence type="ECO:0000256" key="4">
    <source>
        <dbReference type="ARBA" id="ARBA00022737"/>
    </source>
</evidence>
<dbReference type="AlphaFoldDB" id="A0A7G9Z606"/>
<dbReference type="GO" id="GO:0046872">
    <property type="term" value="F:metal ion binding"/>
    <property type="evidence" value="ECO:0007669"/>
    <property type="project" value="UniProtKB-KW"/>
</dbReference>
<keyword evidence="2" id="KW-0004">4Fe-4S</keyword>
<evidence type="ECO:0000256" key="5">
    <source>
        <dbReference type="ARBA" id="ARBA00022982"/>
    </source>
</evidence>
<reference evidence="9" key="1">
    <citation type="submission" date="2020-06" db="EMBL/GenBank/DDBJ databases">
        <title>Unique genomic features of the anaerobic methanotrophic archaea.</title>
        <authorList>
            <person name="Chadwick G.L."/>
            <person name="Skennerton C.T."/>
            <person name="Laso-Perez R."/>
            <person name="Leu A.O."/>
            <person name="Speth D.R."/>
            <person name="Yu H."/>
            <person name="Morgan-Lang C."/>
            <person name="Hatzenpichler R."/>
            <person name="Goudeau D."/>
            <person name="Malmstrom R."/>
            <person name="Brazelton W.J."/>
            <person name="Woyke T."/>
            <person name="Hallam S.J."/>
            <person name="Tyson G.W."/>
            <person name="Wegener G."/>
            <person name="Boetius A."/>
            <person name="Orphan V."/>
        </authorList>
    </citation>
    <scope>NUCLEOTIDE SEQUENCE</scope>
</reference>
<dbReference type="GO" id="GO:0016491">
    <property type="term" value="F:oxidoreductase activity"/>
    <property type="evidence" value="ECO:0007669"/>
    <property type="project" value="UniProtKB-ARBA"/>
</dbReference>
<dbReference type="PANTHER" id="PTHR43687:SF6">
    <property type="entry name" value="L-ASPARTATE SEMIALDEHYDE SULFURTRANSFERASE IRON-SULFUR SUBUNIT"/>
    <property type="match status" value="1"/>
</dbReference>
<dbReference type="SUPFAM" id="SSF55021">
    <property type="entry name" value="ACT-like"/>
    <property type="match status" value="1"/>
</dbReference>
<dbReference type="InterPro" id="IPR018449">
    <property type="entry name" value="NIL_domain"/>
</dbReference>
<dbReference type="SUPFAM" id="SSF54862">
    <property type="entry name" value="4Fe-4S ferredoxins"/>
    <property type="match status" value="1"/>
</dbReference>
<dbReference type="InterPro" id="IPR050572">
    <property type="entry name" value="Fe-S_Ferredoxin"/>
</dbReference>
<dbReference type="InterPro" id="IPR017896">
    <property type="entry name" value="4Fe4S_Fe-S-bd"/>
</dbReference>
<evidence type="ECO:0000256" key="1">
    <source>
        <dbReference type="ARBA" id="ARBA00022448"/>
    </source>
</evidence>
<keyword evidence="3" id="KW-0479">Metal-binding</keyword>
<accession>A0A7G9Z606</accession>
<dbReference type="PROSITE" id="PS00198">
    <property type="entry name" value="4FE4S_FER_1"/>
    <property type="match status" value="2"/>
</dbReference>
<keyword evidence="4" id="KW-0677">Repeat</keyword>
<organism evidence="9">
    <name type="scientific">Candidatus Methanophaga sp. ANME-1 ERB7</name>
    <dbReference type="NCBI Taxonomy" id="2759913"/>
    <lineage>
        <taxon>Archaea</taxon>
        <taxon>Methanobacteriati</taxon>
        <taxon>Methanobacteriota</taxon>
        <taxon>Stenosarchaea group</taxon>
        <taxon>Methanomicrobia</taxon>
        <taxon>Candidatus Methanophagales</taxon>
        <taxon>Candidatus Methanophagaceae</taxon>
        <taxon>Candidatus Methanophaga</taxon>
    </lineage>
</organism>
<evidence type="ECO:0000256" key="7">
    <source>
        <dbReference type="ARBA" id="ARBA00023014"/>
    </source>
</evidence>
<dbReference type="InterPro" id="IPR045865">
    <property type="entry name" value="ACT-like_dom_sf"/>
</dbReference>
<dbReference type="Pfam" id="PF09383">
    <property type="entry name" value="NIL"/>
    <property type="match status" value="1"/>
</dbReference>
<evidence type="ECO:0000256" key="2">
    <source>
        <dbReference type="ARBA" id="ARBA00022485"/>
    </source>
</evidence>
<dbReference type="Pfam" id="PF12838">
    <property type="entry name" value="Fer4_7"/>
    <property type="match status" value="1"/>
</dbReference>
<dbReference type="Gene3D" id="3.30.70.20">
    <property type="match status" value="2"/>
</dbReference>
<keyword evidence="7" id="KW-0411">Iron-sulfur</keyword>
<keyword evidence="6" id="KW-0408">Iron</keyword>
<dbReference type="InterPro" id="IPR017900">
    <property type="entry name" value="4Fe4S_Fe_S_CS"/>
</dbReference>
<keyword evidence="1" id="KW-0813">Transport</keyword>
<dbReference type="PANTHER" id="PTHR43687">
    <property type="entry name" value="ADENYLYLSULFATE REDUCTASE, BETA SUBUNIT"/>
    <property type="match status" value="1"/>
</dbReference>
<evidence type="ECO:0000256" key="6">
    <source>
        <dbReference type="ARBA" id="ARBA00023004"/>
    </source>
</evidence>
<name>A0A7G9Z606_9EURY</name>
<gene>
    <name evidence="9" type="primary">rsxB</name>
    <name evidence="9" type="ORF">EEOEGNLI_00027</name>
</gene>
<dbReference type="EMBL" id="MT631625">
    <property type="protein sequence ID" value="QNO55690.1"/>
    <property type="molecule type" value="Genomic_DNA"/>
</dbReference>
<proteinExistence type="predicted"/>